<dbReference type="InterPro" id="IPR047952">
    <property type="entry name" value="Transpos_IS4"/>
</dbReference>
<dbReference type="Proteomes" id="UP000187851">
    <property type="component" value="Chromosome"/>
</dbReference>
<sequence>MSVQCATAPRSRGRSGVWKPGQLGVLTRWVPPVLVDEVLAATGRFEKRVRMLPARVVVYFVLAMTLFGDCGYRGVWAALTAGMPGHLVPDPSAAALRQARRRLGTAPSALLFDRVCGPVGTKETPGVFWHGLRVVAWDGTSVEVADSAANVAHYGRHGKATSRPAGYPQVRLTALVECGTRALMGAVFGPMHDKELPQARRLLAVLRPGMLLLADRGYDGYEAIRDAASTGADLLWRVQSGRLLPVIQPLSDGSHLSQILDRRSGDRLAAWQRRKRPTLPPALTAMAVRVIRYQVTVTTADGRQHTSTVRLITTLLDPARHPAAELAELYHQRWEIETAYYGLKVTLRGPDRVLRSHTVQGVEQEIYALLTFFQLTRTAIHDTAHIAGLDPDRLSFAIAVRTARHTVITAAVPAPATSVTTALAVLLHPRNLTDRRRRSRVSPRCVKRTLSPYAYNKTAGSVGRKAPATITITLTPQPAPTSTGSP</sequence>
<name>A0ABM6HKX8_9ACTN</name>
<protein>
    <submittedName>
        <fullName evidence="3">Transposase</fullName>
    </submittedName>
</protein>
<reference evidence="3 4" key="1">
    <citation type="journal article" date="2017" name="J. Biotechnol.">
        <title>The complete genome sequence of Streptomyces autolyticus CGMCC 0516, the producer of geldanamycin, autolytimycin, reblastatin and elaiophylin.</title>
        <authorList>
            <person name="Yin M."/>
            <person name="Jiang M."/>
            <person name="Ren Z."/>
            <person name="Dong Y."/>
            <person name="Lu T."/>
        </authorList>
    </citation>
    <scope>NUCLEOTIDE SEQUENCE [LARGE SCALE GENOMIC DNA]</scope>
    <source>
        <strain evidence="3 4">CGMCC0516</strain>
    </source>
</reference>
<dbReference type="InterPro" id="IPR012337">
    <property type="entry name" value="RNaseH-like_sf"/>
</dbReference>
<keyword evidence="4" id="KW-1185">Reference proteome</keyword>
<organism evidence="3 4">
    <name type="scientific">Streptomyces autolyticus</name>
    <dbReference type="NCBI Taxonomy" id="75293"/>
    <lineage>
        <taxon>Bacteria</taxon>
        <taxon>Bacillati</taxon>
        <taxon>Actinomycetota</taxon>
        <taxon>Actinomycetes</taxon>
        <taxon>Kitasatosporales</taxon>
        <taxon>Streptomycetaceae</taxon>
        <taxon>Streptomyces</taxon>
    </lineage>
</organism>
<dbReference type="EMBL" id="CP019458">
    <property type="protein sequence ID" value="AQA14853.1"/>
    <property type="molecule type" value="Genomic_DNA"/>
</dbReference>
<feature type="domain" description="Transposase IS4 N-terminal" evidence="2">
    <location>
        <begin position="21"/>
        <end position="113"/>
    </location>
</feature>
<dbReference type="Pfam" id="PF01609">
    <property type="entry name" value="DDE_Tnp_1"/>
    <property type="match status" value="1"/>
</dbReference>
<dbReference type="Gene3D" id="3.90.350.10">
    <property type="entry name" value="Transposase Inhibitor Protein From Tn5, Chain A, domain 1"/>
    <property type="match status" value="1"/>
</dbReference>
<dbReference type="SUPFAM" id="SSF53098">
    <property type="entry name" value="Ribonuclease H-like"/>
    <property type="match status" value="1"/>
</dbReference>
<dbReference type="NCBIfam" id="NF033592">
    <property type="entry name" value="transpos_IS4_1"/>
    <property type="match status" value="1"/>
</dbReference>
<gene>
    <name evidence="3" type="ORF">BV401_35015</name>
</gene>
<feature type="domain" description="Transposase IS4-like" evidence="1">
    <location>
        <begin position="130"/>
        <end position="370"/>
    </location>
</feature>
<dbReference type="PANTHER" id="PTHR37529">
    <property type="entry name" value="TRANSPOSASE INSG FOR INSERTION SEQUENCE ELEMENT IS4-RELATED"/>
    <property type="match status" value="1"/>
</dbReference>
<evidence type="ECO:0000259" key="2">
    <source>
        <dbReference type="Pfam" id="PF13006"/>
    </source>
</evidence>
<accession>A0ABM6HKX8</accession>
<dbReference type="PANTHER" id="PTHR37529:SF1">
    <property type="entry name" value="TRANSPOSASE INSG FOR INSERTION SEQUENCE ELEMENT IS4-RELATED"/>
    <property type="match status" value="1"/>
</dbReference>
<dbReference type="InterPro" id="IPR002559">
    <property type="entry name" value="Transposase_11"/>
</dbReference>
<evidence type="ECO:0000313" key="4">
    <source>
        <dbReference type="Proteomes" id="UP000187851"/>
    </source>
</evidence>
<dbReference type="InterPro" id="IPR024473">
    <property type="entry name" value="Transposases_IS4_N"/>
</dbReference>
<proteinExistence type="predicted"/>
<dbReference type="Pfam" id="PF13006">
    <property type="entry name" value="Nterm_IS4"/>
    <property type="match status" value="1"/>
</dbReference>
<evidence type="ECO:0000259" key="1">
    <source>
        <dbReference type="Pfam" id="PF01609"/>
    </source>
</evidence>
<evidence type="ECO:0000313" key="3">
    <source>
        <dbReference type="EMBL" id="AQA14853.1"/>
    </source>
</evidence>